<name>A0ABM0MDV7_SACKO</name>
<organism evidence="2 3">
    <name type="scientific">Saccoglossus kowalevskii</name>
    <name type="common">Acorn worm</name>
    <dbReference type="NCBI Taxonomy" id="10224"/>
    <lineage>
        <taxon>Eukaryota</taxon>
        <taxon>Metazoa</taxon>
        <taxon>Hemichordata</taxon>
        <taxon>Enteropneusta</taxon>
        <taxon>Harrimaniidae</taxon>
        <taxon>Saccoglossus</taxon>
    </lineage>
</organism>
<feature type="compositionally biased region" description="Polar residues" evidence="1">
    <location>
        <begin position="56"/>
        <end position="69"/>
    </location>
</feature>
<protein>
    <submittedName>
        <fullName evidence="3">Formin-like protein 5-like</fullName>
    </submittedName>
</protein>
<evidence type="ECO:0000313" key="2">
    <source>
        <dbReference type="Proteomes" id="UP000694865"/>
    </source>
</evidence>
<dbReference type="GeneID" id="102806823"/>
<feature type="compositionally biased region" description="Polar residues" evidence="1">
    <location>
        <begin position="129"/>
        <end position="142"/>
    </location>
</feature>
<proteinExistence type="predicted"/>
<dbReference type="PRINTS" id="PR01217">
    <property type="entry name" value="PRICHEXTENSN"/>
</dbReference>
<keyword evidence="2" id="KW-1185">Reference proteome</keyword>
<sequence length="247" mass="25895">QRRPVASRDPGKIRRPNVRVYDNMKDGAELSQTSGPPSIASSGTPSRPMSIDFPSDGSSAHGSSPNLQQADEENDYRVSLVNRQRSINSNAHRPKPSAAPPAPPMNNHTGMGAPPPPPPPPPPMYPGPTQNFNHAHMNNTFPASHVSMDDLPPPPPPNGVAVDISNTQKPVSVTGSVPPPPPPPPPPGPLTGNIPPAPPPPSLNQEVKQPLSPSPDTGSPAKTQPKGDGRSDLLFAIREGIPLSLTH</sequence>
<feature type="compositionally biased region" description="Pro residues" evidence="1">
    <location>
        <begin position="177"/>
        <end position="202"/>
    </location>
</feature>
<evidence type="ECO:0000256" key="1">
    <source>
        <dbReference type="SAM" id="MobiDB-lite"/>
    </source>
</evidence>
<accession>A0ABM0MDV7</accession>
<dbReference type="Proteomes" id="UP000694865">
    <property type="component" value="Unplaced"/>
</dbReference>
<feature type="non-terminal residue" evidence="3">
    <location>
        <position position="1"/>
    </location>
</feature>
<evidence type="ECO:0000313" key="3">
    <source>
        <dbReference type="RefSeq" id="XP_006818198.1"/>
    </source>
</evidence>
<reference evidence="3" key="1">
    <citation type="submission" date="2025-08" db="UniProtKB">
        <authorList>
            <consortium name="RefSeq"/>
        </authorList>
    </citation>
    <scope>IDENTIFICATION</scope>
    <source>
        <tissue evidence="3">Testes</tissue>
    </source>
</reference>
<feature type="compositionally biased region" description="Polar residues" evidence="1">
    <location>
        <begin position="30"/>
        <end position="47"/>
    </location>
</feature>
<dbReference type="RefSeq" id="XP_006818198.1">
    <property type="nucleotide sequence ID" value="XM_006818135.1"/>
</dbReference>
<feature type="compositionally biased region" description="Polar residues" evidence="1">
    <location>
        <begin position="81"/>
        <end position="91"/>
    </location>
</feature>
<gene>
    <name evidence="3" type="primary">LOC102806823</name>
</gene>
<feature type="region of interest" description="Disordered" evidence="1">
    <location>
        <begin position="1"/>
        <end position="247"/>
    </location>
</feature>
<feature type="compositionally biased region" description="Pro residues" evidence="1">
    <location>
        <begin position="113"/>
        <end position="126"/>
    </location>
</feature>